<dbReference type="PANTHER" id="PTHR47326:SF1">
    <property type="entry name" value="HTH PSQ-TYPE DOMAIN-CONTAINING PROTEIN"/>
    <property type="match status" value="1"/>
</dbReference>
<reference evidence="2" key="1">
    <citation type="submission" date="2021-05" db="EMBL/GenBank/DDBJ databases">
        <authorList>
            <person name="Alioto T."/>
            <person name="Alioto T."/>
            <person name="Gomez Garrido J."/>
        </authorList>
    </citation>
    <scope>NUCLEOTIDE SEQUENCE</scope>
</reference>
<feature type="domain" description="DUF4817" evidence="1">
    <location>
        <begin position="14"/>
        <end position="48"/>
    </location>
</feature>
<protein>
    <recommendedName>
        <fullName evidence="1">DUF4817 domain-containing protein</fullName>
    </recommendedName>
</protein>
<name>A0A8D9F4Y6_9HEMI</name>
<dbReference type="PANTHER" id="PTHR47326">
    <property type="entry name" value="TRANSPOSABLE ELEMENT TC3 TRANSPOSASE-LIKE PROTEIN"/>
    <property type="match status" value="1"/>
</dbReference>
<organism evidence="2">
    <name type="scientific">Cacopsylla melanoneura</name>
    <dbReference type="NCBI Taxonomy" id="428564"/>
    <lineage>
        <taxon>Eukaryota</taxon>
        <taxon>Metazoa</taxon>
        <taxon>Ecdysozoa</taxon>
        <taxon>Arthropoda</taxon>
        <taxon>Hexapoda</taxon>
        <taxon>Insecta</taxon>
        <taxon>Pterygota</taxon>
        <taxon>Neoptera</taxon>
        <taxon>Paraneoptera</taxon>
        <taxon>Hemiptera</taxon>
        <taxon>Sternorrhyncha</taxon>
        <taxon>Psylloidea</taxon>
        <taxon>Psyllidae</taxon>
        <taxon>Psyllinae</taxon>
        <taxon>Cacopsylla</taxon>
    </lineage>
</organism>
<accession>A0A8D9F4Y6</accession>
<dbReference type="EMBL" id="HBUF01605583">
    <property type="protein sequence ID" value="CAG6777416.1"/>
    <property type="molecule type" value="Transcribed_RNA"/>
</dbReference>
<sequence length="100" mass="12590">MQTFHYVYRLADFNCYEAVREYRRQFPHRRIPDRRTFANVFQFFRDHGRYPNQEIRHERVRFRNMIDYDRVLEHFEENPHTSLRRASLASDIPTRTIHQF</sequence>
<evidence type="ECO:0000313" key="2">
    <source>
        <dbReference type="EMBL" id="CAG6777416.1"/>
    </source>
</evidence>
<proteinExistence type="predicted"/>
<dbReference type="Pfam" id="PF16087">
    <property type="entry name" value="DUF4817"/>
    <property type="match status" value="1"/>
</dbReference>
<evidence type="ECO:0000259" key="1">
    <source>
        <dbReference type="Pfam" id="PF16087"/>
    </source>
</evidence>
<dbReference type="InterPro" id="IPR032135">
    <property type="entry name" value="DUF4817"/>
</dbReference>
<dbReference type="AlphaFoldDB" id="A0A8D9F4Y6"/>